<keyword evidence="4" id="KW-0158">Chromosome</keyword>
<evidence type="ECO:0000256" key="5">
    <source>
        <dbReference type="ARBA" id="ARBA00023242"/>
    </source>
</evidence>
<sequence length="188" mass="21660">MAAPPGSALRSRRRQSTPAVDECVIEFIKRTIQKMSMAELMTHLRTWGFLTDKELQTLPAKSTRETIALEVVHLCEAKQATLNHAADLDFIYNHSNAKKRTWDVYQMSKPTDSEMNHIDVSEFKARFKKAIHSVMKNATIHFKDFGDATWIRLAWSQTSMKPNQYRPTFVVYHTQTPYVFVSSLSSTF</sequence>
<evidence type="ECO:0000256" key="2">
    <source>
        <dbReference type="ARBA" id="ARBA00004584"/>
    </source>
</evidence>
<comment type="similarity">
    <text evidence="3">Belongs to the CENP-N/CHL4 family.</text>
</comment>
<dbReference type="PANTHER" id="PTHR46790:SF1">
    <property type="entry name" value="CENTROMERE PROTEIN N"/>
    <property type="match status" value="1"/>
</dbReference>
<accession>A0ABN9FUI0</accession>
<evidence type="ECO:0000256" key="3">
    <source>
        <dbReference type="ARBA" id="ARBA00005566"/>
    </source>
</evidence>
<dbReference type="PANTHER" id="PTHR46790">
    <property type="entry name" value="CENTROMERE PROTEIN N"/>
    <property type="match status" value="1"/>
</dbReference>
<reference evidence="7" key="1">
    <citation type="submission" date="2023-05" db="EMBL/GenBank/DDBJ databases">
        <authorList>
            <person name="Stuckert A."/>
        </authorList>
    </citation>
    <scope>NUCLEOTIDE SEQUENCE</scope>
</reference>
<gene>
    <name evidence="7" type="ORF">SPARVUS_LOCUS12627094</name>
</gene>
<evidence type="ECO:0000256" key="1">
    <source>
        <dbReference type="ARBA" id="ARBA00004123"/>
    </source>
</evidence>
<comment type="caution">
    <text evidence="7">The sequence shown here is derived from an EMBL/GenBank/DDBJ whole genome shotgun (WGS) entry which is preliminary data.</text>
</comment>
<keyword evidence="8" id="KW-1185">Reference proteome</keyword>
<keyword evidence="5" id="KW-0539">Nucleus</keyword>
<name>A0ABN9FUI0_9NEOB</name>
<evidence type="ECO:0000256" key="4">
    <source>
        <dbReference type="ARBA" id="ARBA00022454"/>
    </source>
</evidence>
<dbReference type="Pfam" id="PF05238">
    <property type="entry name" value="CENP-N"/>
    <property type="match status" value="1"/>
</dbReference>
<dbReference type="EMBL" id="CATNWA010017319">
    <property type="protein sequence ID" value="CAI9599587.1"/>
    <property type="molecule type" value="Genomic_DNA"/>
</dbReference>
<dbReference type="InterPro" id="IPR052011">
    <property type="entry name" value="CENP-NAC/CAD_complex"/>
</dbReference>
<feature type="non-terminal residue" evidence="7">
    <location>
        <position position="188"/>
    </location>
</feature>
<dbReference type="Proteomes" id="UP001162483">
    <property type="component" value="Unassembled WGS sequence"/>
</dbReference>
<dbReference type="InterPro" id="IPR007902">
    <property type="entry name" value="Chl4/mis15/CENP-N"/>
</dbReference>
<protein>
    <submittedName>
        <fullName evidence="7">Uncharacterized protein</fullName>
    </submittedName>
</protein>
<evidence type="ECO:0000256" key="6">
    <source>
        <dbReference type="ARBA" id="ARBA00023328"/>
    </source>
</evidence>
<proteinExistence type="inferred from homology"/>
<evidence type="ECO:0000313" key="8">
    <source>
        <dbReference type="Proteomes" id="UP001162483"/>
    </source>
</evidence>
<keyword evidence="6" id="KW-0137">Centromere</keyword>
<comment type="subcellular location">
    <subcellularLocation>
        <location evidence="2">Chromosome</location>
        <location evidence="2">Centromere</location>
    </subcellularLocation>
    <subcellularLocation>
        <location evidence="1">Nucleus</location>
    </subcellularLocation>
</comment>
<evidence type="ECO:0000313" key="7">
    <source>
        <dbReference type="EMBL" id="CAI9599587.1"/>
    </source>
</evidence>
<organism evidence="7 8">
    <name type="scientific">Staurois parvus</name>
    <dbReference type="NCBI Taxonomy" id="386267"/>
    <lineage>
        <taxon>Eukaryota</taxon>
        <taxon>Metazoa</taxon>
        <taxon>Chordata</taxon>
        <taxon>Craniata</taxon>
        <taxon>Vertebrata</taxon>
        <taxon>Euteleostomi</taxon>
        <taxon>Amphibia</taxon>
        <taxon>Batrachia</taxon>
        <taxon>Anura</taxon>
        <taxon>Neobatrachia</taxon>
        <taxon>Ranoidea</taxon>
        <taxon>Ranidae</taxon>
        <taxon>Staurois</taxon>
    </lineage>
</organism>